<feature type="region of interest" description="Disordered" evidence="1">
    <location>
        <begin position="1"/>
        <end position="124"/>
    </location>
</feature>
<dbReference type="AlphaFoldDB" id="A0A7J6RN43"/>
<protein>
    <submittedName>
        <fullName evidence="2">Uncharacterized protein</fullName>
    </submittedName>
</protein>
<dbReference type="EMBL" id="JABANO010024907">
    <property type="protein sequence ID" value="KAF4721170.1"/>
    <property type="molecule type" value="Genomic_DNA"/>
</dbReference>
<accession>A0A7J6RN43</accession>
<evidence type="ECO:0000313" key="2">
    <source>
        <dbReference type="EMBL" id="KAF4721170.1"/>
    </source>
</evidence>
<dbReference type="Proteomes" id="UP000553632">
    <property type="component" value="Unassembled WGS sequence"/>
</dbReference>
<feature type="compositionally biased region" description="Basic residues" evidence="1">
    <location>
        <begin position="115"/>
        <end position="124"/>
    </location>
</feature>
<name>A0A7J6RN43_PEROL</name>
<feature type="non-terminal residue" evidence="2">
    <location>
        <position position="1"/>
    </location>
</feature>
<keyword evidence="3" id="KW-1185">Reference proteome</keyword>
<evidence type="ECO:0000256" key="1">
    <source>
        <dbReference type="SAM" id="MobiDB-lite"/>
    </source>
</evidence>
<feature type="compositionally biased region" description="Polar residues" evidence="1">
    <location>
        <begin position="92"/>
        <end position="105"/>
    </location>
</feature>
<comment type="caution">
    <text evidence="2">The sequence shown here is derived from an EMBL/GenBank/DDBJ whole genome shotgun (WGS) entry which is preliminary data.</text>
</comment>
<feature type="non-terminal residue" evidence="2">
    <location>
        <position position="124"/>
    </location>
</feature>
<reference evidence="2 3" key="1">
    <citation type="submission" date="2020-04" db="EMBL/GenBank/DDBJ databases">
        <title>Perkinsus olseni comparative genomics.</title>
        <authorList>
            <person name="Bogema D.R."/>
        </authorList>
    </citation>
    <scope>NUCLEOTIDE SEQUENCE [LARGE SCALE GENOMIC DNA]</scope>
    <source>
        <strain evidence="2 3">ATCC PRA-207</strain>
    </source>
</reference>
<proteinExistence type="predicted"/>
<gene>
    <name evidence="2" type="ORF">FOZ63_010016</name>
</gene>
<feature type="compositionally biased region" description="Basic and acidic residues" evidence="1">
    <location>
        <begin position="52"/>
        <end position="76"/>
    </location>
</feature>
<evidence type="ECO:0000313" key="3">
    <source>
        <dbReference type="Proteomes" id="UP000553632"/>
    </source>
</evidence>
<sequence length="124" mass="13296">GNAKANCAEAEGDAASGNRGSAGTSLVIEAQPCHISEAEEWDEARQIRHPRGRAEGEAEAQAERRRYTTRKPKADKGSGLTLPAGPPDRSGWPNQSSTESISPNSKRMLVNGRTLKAHSKLIYS</sequence>
<organism evidence="2 3">
    <name type="scientific">Perkinsus olseni</name>
    <name type="common">Perkinsus atlanticus</name>
    <dbReference type="NCBI Taxonomy" id="32597"/>
    <lineage>
        <taxon>Eukaryota</taxon>
        <taxon>Sar</taxon>
        <taxon>Alveolata</taxon>
        <taxon>Perkinsozoa</taxon>
        <taxon>Perkinsea</taxon>
        <taxon>Perkinsida</taxon>
        <taxon>Perkinsidae</taxon>
        <taxon>Perkinsus</taxon>
    </lineage>
</organism>